<reference evidence="2" key="2">
    <citation type="submission" date="2015-03" db="EMBL/GenBank/DDBJ databases">
        <authorList>
            <person name="Murphy D."/>
        </authorList>
    </citation>
    <scope>NUCLEOTIDE SEQUENCE [LARGE SCALE GENOMIC DNA]</scope>
    <source>
        <strain evidence="2">K00500041</strain>
    </source>
</reference>
<proteinExistence type="predicted"/>
<evidence type="ECO:0000313" key="4">
    <source>
        <dbReference type="Proteomes" id="UP000046947"/>
    </source>
</evidence>
<gene>
    <name evidence="1" type="ORF">ERS007688_04673</name>
    <name evidence="2" type="ORF">ERS007703_04645</name>
</gene>
<evidence type="ECO:0000313" key="2">
    <source>
        <dbReference type="EMBL" id="COX02623.1"/>
    </source>
</evidence>
<dbReference type="EMBL" id="CSAE01000872">
    <property type="protein sequence ID" value="COX02623.1"/>
    <property type="molecule type" value="Genomic_DNA"/>
</dbReference>
<sequence>MRLASPSIAGMIRSMLAVYSLSGNSGSSTRCSRRSSTVNATRSAVECSRTVRMMWRSSVVFPDLASPNTISSGLAARSSITGARSSSRWPITSWSGPRYSSPTACGARLVGNNRTGGAAMPG</sequence>
<protein>
    <submittedName>
        <fullName evidence="2">Uncharacterized protein</fullName>
    </submittedName>
</protein>
<organism evidence="2 3">
    <name type="scientific">Mycobacterium tuberculosis</name>
    <dbReference type="NCBI Taxonomy" id="1773"/>
    <lineage>
        <taxon>Bacteria</taxon>
        <taxon>Bacillati</taxon>
        <taxon>Actinomycetota</taxon>
        <taxon>Actinomycetes</taxon>
        <taxon>Mycobacteriales</taxon>
        <taxon>Mycobacteriaceae</taxon>
        <taxon>Mycobacterium</taxon>
        <taxon>Mycobacterium tuberculosis complex</taxon>
    </lineage>
</organism>
<evidence type="ECO:0000313" key="3">
    <source>
        <dbReference type="Proteomes" id="UP000038802"/>
    </source>
</evidence>
<dbReference type="Proteomes" id="UP000038802">
    <property type="component" value="Unassembled WGS sequence"/>
</dbReference>
<name>A0A0T7M1V1_MYCTX</name>
<dbReference type="EMBL" id="CFOH01001594">
    <property type="protein sequence ID" value="CFE88216.1"/>
    <property type="molecule type" value="Genomic_DNA"/>
</dbReference>
<dbReference type="AlphaFoldDB" id="A0A0T7M1V1"/>
<dbReference type="Proteomes" id="UP000046947">
    <property type="component" value="Unassembled WGS sequence"/>
</dbReference>
<evidence type="ECO:0000313" key="1">
    <source>
        <dbReference type="EMBL" id="CFE88216.1"/>
    </source>
</evidence>
<accession>A0A0T7M1V1</accession>
<reference evidence="3 4" key="1">
    <citation type="submission" date="2015-03" db="EMBL/GenBank/DDBJ databases">
        <authorList>
            <consortium name="Pathogen Informatics"/>
        </authorList>
    </citation>
    <scope>NUCLEOTIDE SEQUENCE [LARGE SCALE GENOMIC DNA]</scope>
    <source>
        <strain evidence="1 4">H09601792</strain>
        <strain evidence="3">K00500041</strain>
    </source>
</reference>